<gene>
    <name evidence="2" type="ORF">MSEO_30060</name>
</gene>
<reference evidence="2 3" key="1">
    <citation type="journal article" date="2019" name="Emerg. Microbes Infect.">
        <title>Comprehensive subspecies identification of 175 nontuberculous mycobacteria species based on 7547 genomic profiles.</title>
        <authorList>
            <person name="Matsumoto Y."/>
            <person name="Kinjo T."/>
            <person name="Motooka D."/>
            <person name="Nabeya D."/>
            <person name="Jung N."/>
            <person name="Uechi K."/>
            <person name="Horii T."/>
            <person name="Iida T."/>
            <person name="Fujita J."/>
            <person name="Nakamura S."/>
        </authorList>
    </citation>
    <scope>NUCLEOTIDE SEQUENCE [LARGE SCALE GENOMIC DNA]</scope>
    <source>
        <strain evidence="2 3">JCM 16018</strain>
    </source>
</reference>
<dbReference type="AlphaFoldDB" id="A0A7I7P0S4"/>
<sequence>MTNTGRRPPHAALKIPAGDVTMVADAYGDPSDPPVVLLHGGGQTRHSWGSTAADLGAKNWYAITVDLRGHGDSSWSPDGYYGLDRFANDVTRVGDFLGRPPVYVGASLGGNSSLAAIGVRPDLALGLVLVDVSPFLQPAGTSRIREFMVSHAEAGFGTLEEAADAVAAYVPHRPRPRNLDGLKKNLRFRDGRWYWHWDPAFMASPNDQAVQRDQLIDPARLGAAARDLRLPTLLVRGGESDVLSVGDAVRFLELVPHAEFASVAGAHHMVAGDDNAVFENVLDDFLERRVRSRLKLFDTAR</sequence>
<proteinExistence type="predicted"/>
<dbReference type="PANTHER" id="PTHR43194">
    <property type="entry name" value="HYDROLASE ALPHA/BETA FOLD FAMILY"/>
    <property type="match status" value="1"/>
</dbReference>
<dbReference type="GO" id="GO:0004601">
    <property type="term" value="F:peroxidase activity"/>
    <property type="evidence" value="ECO:0007669"/>
    <property type="project" value="UniProtKB-KW"/>
</dbReference>
<evidence type="ECO:0000313" key="2">
    <source>
        <dbReference type="EMBL" id="BBY02507.1"/>
    </source>
</evidence>
<evidence type="ECO:0000313" key="3">
    <source>
        <dbReference type="Proteomes" id="UP000466632"/>
    </source>
</evidence>
<dbReference type="InterPro" id="IPR000073">
    <property type="entry name" value="AB_hydrolase_1"/>
</dbReference>
<dbReference type="Gene3D" id="3.40.50.1820">
    <property type="entry name" value="alpha/beta hydrolase"/>
    <property type="match status" value="1"/>
</dbReference>
<protein>
    <submittedName>
        <fullName evidence="2">Peroxidase</fullName>
    </submittedName>
</protein>
<dbReference type="EMBL" id="AP022582">
    <property type="protein sequence ID" value="BBY02507.1"/>
    <property type="molecule type" value="Genomic_DNA"/>
</dbReference>
<dbReference type="KEGG" id="mseo:MSEO_30060"/>
<dbReference type="RefSeq" id="WP_067923854.1">
    <property type="nucleotide sequence ID" value="NZ_AP022582.1"/>
</dbReference>
<dbReference type="Pfam" id="PF00561">
    <property type="entry name" value="Abhydrolase_1"/>
    <property type="match status" value="1"/>
</dbReference>
<evidence type="ECO:0000259" key="1">
    <source>
        <dbReference type="Pfam" id="PF00561"/>
    </source>
</evidence>
<keyword evidence="2" id="KW-0575">Peroxidase</keyword>
<feature type="domain" description="AB hydrolase-1" evidence="1">
    <location>
        <begin position="33"/>
        <end position="268"/>
    </location>
</feature>
<keyword evidence="2" id="KW-0560">Oxidoreductase</keyword>
<accession>A0A7I7P0S4</accession>
<dbReference type="Proteomes" id="UP000466632">
    <property type="component" value="Chromosome"/>
</dbReference>
<dbReference type="InterPro" id="IPR050228">
    <property type="entry name" value="Carboxylesterase_BioH"/>
</dbReference>
<dbReference type="InterPro" id="IPR029058">
    <property type="entry name" value="AB_hydrolase_fold"/>
</dbReference>
<dbReference type="PANTHER" id="PTHR43194:SF2">
    <property type="entry name" value="PEROXISOMAL MEMBRANE PROTEIN LPX1"/>
    <property type="match status" value="1"/>
</dbReference>
<name>A0A7I7P0S4_9MYCO</name>
<dbReference type="SUPFAM" id="SSF53474">
    <property type="entry name" value="alpha/beta-Hydrolases"/>
    <property type="match status" value="1"/>
</dbReference>
<keyword evidence="3" id="KW-1185">Reference proteome</keyword>
<organism evidence="2 3">
    <name type="scientific">Mycobacterium seoulense</name>
    <dbReference type="NCBI Taxonomy" id="386911"/>
    <lineage>
        <taxon>Bacteria</taxon>
        <taxon>Bacillati</taxon>
        <taxon>Actinomycetota</taxon>
        <taxon>Actinomycetes</taxon>
        <taxon>Mycobacteriales</taxon>
        <taxon>Mycobacteriaceae</taxon>
        <taxon>Mycobacterium</taxon>
    </lineage>
</organism>